<accession>A0A3P6THX1</accession>
<proteinExistence type="predicted"/>
<feature type="chain" id="PRO_5017938740" description="PLAT domain-containing protein" evidence="1">
    <location>
        <begin position="20"/>
        <end position="172"/>
    </location>
</feature>
<gene>
    <name evidence="2" type="ORF">NLS_LOCUS5882</name>
</gene>
<organism evidence="2 3">
    <name type="scientific">Litomosoides sigmodontis</name>
    <name type="common">Filarial nematode worm</name>
    <dbReference type="NCBI Taxonomy" id="42156"/>
    <lineage>
        <taxon>Eukaryota</taxon>
        <taxon>Metazoa</taxon>
        <taxon>Ecdysozoa</taxon>
        <taxon>Nematoda</taxon>
        <taxon>Chromadorea</taxon>
        <taxon>Rhabditida</taxon>
        <taxon>Spirurina</taxon>
        <taxon>Spiruromorpha</taxon>
        <taxon>Filarioidea</taxon>
        <taxon>Onchocercidae</taxon>
        <taxon>Litomosoides</taxon>
    </lineage>
</organism>
<protein>
    <recommendedName>
        <fullName evidence="4">PLAT domain-containing protein</fullName>
    </recommendedName>
</protein>
<sequence>MTVMVAMLINVALFTATTSSSLDEFIEIKWNRPGKIRSSGRGSGIFANSVTDFRKHYGLVHLSVCSSLLRGWQNGTIQNFEWTISDEHNQEHFCWVTQECQTSWLAPEQKKYIVKVSVKFADHKILRGEARMKIRDYWIAVIGDSFASGEGNPDVPVNTPKKITAKWLSRIS</sequence>
<feature type="signal peptide" evidence="1">
    <location>
        <begin position="1"/>
        <end position="19"/>
    </location>
</feature>
<dbReference type="EMBL" id="UYRX01000473">
    <property type="protein sequence ID" value="VDK82713.1"/>
    <property type="molecule type" value="Genomic_DNA"/>
</dbReference>
<dbReference type="Proteomes" id="UP000277928">
    <property type="component" value="Unassembled WGS sequence"/>
</dbReference>
<evidence type="ECO:0000313" key="3">
    <source>
        <dbReference type="Proteomes" id="UP000277928"/>
    </source>
</evidence>
<evidence type="ECO:0000313" key="2">
    <source>
        <dbReference type="EMBL" id="VDK82713.1"/>
    </source>
</evidence>
<name>A0A3P6THX1_LITSI</name>
<evidence type="ECO:0000256" key="1">
    <source>
        <dbReference type="SAM" id="SignalP"/>
    </source>
</evidence>
<evidence type="ECO:0008006" key="4">
    <source>
        <dbReference type="Google" id="ProtNLM"/>
    </source>
</evidence>
<reference evidence="2 3" key="1">
    <citation type="submission" date="2018-08" db="EMBL/GenBank/DDBJ databases">
        <authorList>
            <person name="Laetsch R D."/>
            <person name="Stevens L."/>
            <person name="Kumar S."/>
            <person name="Blaxter L. M."/>
        </authorList>
    </citation>
    <scope>NUCLEOTIDE SEQUENCE [LARGE SCALE GENOMIC DNA]</scope>
</reference>
<keyword evidence="3" id="KW-1185">Reference proteome</keyword>
<dbReference type="OrthoDB" id="21678at2759"/>
<dbReference type="AlphaFoldDB" id="A0A3P6THX1"/>
<keyword evidence="1" id="KW-0732">Signal</keyword>